<gene>
    <name evidence="2" type="ORF">SASPL_138967</name>
</gene>
<dbReference type="PANTHER" id="PTHR33356">
    <property type="entry name" value="TIP41-LIKE PROTEIN"/>
    <property type="match status" value="1"/>
</dbReference>
<dbReference type="AlphaFoldDB" id="A0A8X8WXE7"/>
<dbReference type="EMBL" id="PNBA02000014">
    <property type="protein sequence ID" value="KAG6402095.1"/>
    <property type="molecule type" value="Genomic_DNA"/>
</dbReference>
<comment type="caution">
    <text evidence="2">The sequence shown here is derived from an EMBL/GenBank/DDBJ whole genome shotgun (WGS) entry which is preliminary data.</text>
</comment>
<name>A0A8X8WXE7_SALSN</name>
<sequence>MSSNAEAAGFFLPSEFLDDLLLDKENLTESDPEFCFPTEFPYDFGAKSDELLQKRWVMSTSPQSTLSHLSSWAGSTNGSPNGFPSPPTTPKNDAVGDLVYLAAGQLAKLKLNADNGLHAAAAKTPNPSLVHSIYLQQQMVKQKYQMRTGQEPWPVQPDPTRIVGSGGRAAAFGSGGAAVKRGCAGTGVFLPRRYGNNNINSNTNNNYIINNNIIIKNDCNAYASDTRKKSAGYSAATIPIRSVHALKKNLDNMNGFAQSLPQPIYHPKLDRGFIPDYGVSVDGAKECLAVATATSELSARGFVSDQPWCLPPSGVDLLMMPCRFI</sequence>
<protein>
    <submittedName>
        <fullName evidence="2">Uncharacterized protein</fullName>
    </submittedName>
</protein>
<evidence type="ECO:0000313" key="3">
    <source>
        <dbReference type="Proteomes" id="UP000298416"/>
    </source>
</evidence>
<dbReference type="Proteomes" id="UP000298416">
    <property type="component" value="Unassembled WGS sequence"/>
</dbReference>
<accession>A0A8X8WXE7</accession>
<evidence type="ECO:0000256" key="1">
    <source>
        <dbReference type="SAM" id="MobiDB-lite"/>
    </source>
</evidence>
<reference evidence="2" key="2">
    <citation type="submission" date="2020-08" db="EMBL/GenBank/DDBJ databases">
        <title>Plant Genome Project.</title>
        <authorList>
            <person name="Zhang R.-G."/>
        </authorList>
    </citation>
    <scope>NUCLEOTIDE SEQUENCE</scope>
    <source>
        <strain evidence="2">Huo1</strain>
        <tissue evidence="2">Leaf</tissue>
    </source>
</reference>
<feature type="compositionally biased region" description="Polar residues" evidence="1">
    <location>
        <begin position="68"/>
        <end position="82"/>
    </location>
</feature>
<reference evidence="2" key="1">
    <citation type="submission" date="2018-01" db="EMBL/GenBank/DDBJ databases">
        <authorList>
            <person name="Mao J.F."/>
        </authorList>
    </citation>
    <scope>NUCLEOTIDE SEQUENCE</scope>
    <source>
        <strain evidence="2">Huo1</strain>
        <tissue evidence="2">Leaf</tissue>
    </source>
</reference>
<dbReference type="PANTHER" id="PTHR33356:SF17">
    <property type="entry name" value="TPX2 CENTRAL DOMAIN-CONTAINING PROTEIN"/>
    <property type="match status" value="1"/>
</dbReference>
<organism evidence="2">
    <name type="scientific">Salvia splendens</name>
    <name type="common">Scarlet sage</name>
    <dbReference type="NCBI Taxonomy" id="180675"/>
    <lineage>
        <taxon>Eukaryota</taxon>
        <taxon>Viridiplantae</taxon>
        <taxon>Streptophyta</taxon>
        <taxon>Embryophyta</taxon>
        <taxon>Tracheophyta</taxon>
        <taxon>Spermatophyta</taxon>
        <taxon>Magnoliopsida</taxon>
        <taxon>eudicotyledons</taxon>
        <taxon>Gunneridae</taxon>
        <taxon>Pentapetalae</taxon>
        <taxon>asterids</taxon>
        <taxon>lamiids</taxon>
        <taxon>Lamiales</taxon>
        <taxon>Lamiaceae</taxon>
        <taxon>Nepetoideae</taxon>
        <taxon>Mentheae</taxon>
        <taxon>Salviinae</taxon>
        <taxon>Salvia</taxon>
        <taxon>Salvia subgen. Calosphace</taxon>
        <taxon>core Calosphace</taxon>
    </lineage>
</organism>
<feature type="region of interest" description="Disordered" evidence="1">
    <location>
        <begin position="68"/>
        <end position="89"/>
    </location>
</feature>
<evidence type="ECO:0000313" key="2">
    <source>
        <dbReference type="EMBL" id="KAG6402095.1"/>
    </source>
</evidence>
<proteinExistence type="predicted"/>
<keyword evidence="3" id="KW-1185">Reference proteome</keyword>